<feature type="region of interest" description="Disordered" evidence="1">
    <location>
        <begin position="1"/>
        <end position="20"/>
    </location>
</feature>
<feature type="compositionally biased region" description="Basic and acidic residues" evidence="1">
    <location>
        <begin position="340"/>
        <end position="353"/>
    </location>
</feature>
<organism evidence="2 3">
    <name type="scientific">Nocardiopsis akebiae</name>
    <dbReference type="NCBI Taxonomy" id="2831968"/>
    <lineage>
        <taxon>Bacteria</taxon>
        <taxon>Bacillati</taxon>
        <taxon>Actinomycetota</taxon>
        <taxon>Actinomycetes</taxon>
        <taxon>Streptosporangiales</taxon>
        <taxon>Nocardiopsidaceae</taxon>
        <taxon>Nocardiopsis</taxon>
    </lineage>
</organism>
<evidence type="ECO:0000313" key="2">
    <source>
        <dbReference type="EMBL" id="QUX31180.1"/>
    </source>
</evidence>
<proteinExistence type="predicted"/>
<dbReference type="RefSeq" id="WP_212643873.1">
    <property type="nucleotide sequence ID" value="NZ_CP074132.1"/>
</dbReference>
<dbReference type="EMBL" id="CP074132">
    <property type="protein sequence ID" value="QUX31180.1"/>
    <property type="molecule type" value="Genomic_DNA"/>
</dbReference>
<feature type="compositionally biased region" description="Basic and acidic residues" evidence="1">
    <location>
        <begin position="230"/>
        <end position="240"/>
    </location>
</feature>
<feature type="region of interest" description="Disordered" evidence="1">
    <location>
        <begin position="337"/>
        <end position="391"/>
    </location>
</feature>
<name>A0ABX8CBE3_9ACTN</name>
<evidence type="ECO:0000256" key="1">
    <source>
        <dbReference type="SAM" id="MobiDB-lite"/>
    </source>
</evidence>
<feature type="compositionally biased region" description="Basic and acidic residues" evidence="1">
    <location>
        <begin position="792"/>
        <end position="802"/>
    </location>
</feature>
<protein>
    <submittedName>
        <fullName evidence="2">Uncharacterized protein</fullName>
    </submittedName>
</protein>
<feature type="region of interest" description="Disordered" evidence="1">
    <location>
        <begin position="223"/>
        <end position="247"/>
    </location>
</feature>
<evidence type="ECO:0000313" key="3">
    <source>
        <dbReference type="Proteomes" id="UP000678016"/>
    </source>
</evidence>
<sequence>MQTAVVGGARSQEATQMPEGRQEALRYQSRYVGNSFWCGYWLGGCGKRLTTRVGQERIPHFAHIPDAVKPHRCHRQHTDGDSADHLYIVRDLRRWLSTQQGVAARKAVLTGDFEAGGTCREAVIDTVSGEGRITVHFQTPGKSKPHTPNHLTWHTRLYGSKVSGDRVVVQDRGYGLVLRLSASGSGGSRYRTEVGTLRGKRTTWVNLEKCVLTKWGLTTPDMPKAGVRKSAPDPELKPEPAPEAPPLTRLPLDVEQIIVRPRSRGTIVEKTTAPPGHSFLLPVDVEVPLEGGTREAALWFPDRVGTLKKGAPHRLVPPAWIEVDKKTDARWHLCGQGLTRLEEPDPPKREPARPPKASVKQPDAAEYQDSQPLEKPQKKLDDQPSQPDPETLRNLLASLSDLVDRLTPEKRTAESEDSPRQWPLLALAEVGSASDSSETHDGLVYALELLESLGERWLAVCLADVFTRRYFPASEKAERKWSAEARKRVLATMVARPEVRQQPARSDDRETARLLLCALGVLALRGQETELRSLVERACGELLDALRWQQIGWKDFVSERLGKDHHTISCGKFRDKPLVFRAVVRDDRGRAAEGQAQTKKSAITVAAQNFAKEHLLHSYDWWPPTGAAHRPEEADAPSPTPGEVPDHHQSQALERLRSLGLPERGAERVLQGIGDKLDSLTRSDGVFQTDTCFHYAVVLGELLRTHTHAVEVFGRTTALSREEDRAPDPLEKRTWHAMVRECFGKGLSAGNLRQIKPLLTARLVDSWVETGRQGRMEVVNVVAESSKPVPLRPDEPSRERPGTRTTTETDFSQLCAMLGLTYSVKATRMSGTPQNWQTYLLLRHPVLGEAEGPRVPGASSTDVDSAITGVTEILDRIGEPVEWDLTPDQIPPARLLLGLQFGVVPLTSGQERADCLEQGYLGAGLLRTGNTEGFRVWARQAEQLCGEPDERRLGALAAYYREAARKEEAATPRALSRVCARLALGLDQAAMTPESKVLPNDTGELVEGLVQIARILRSIKEMKAYSGVLDVAQRLPGVSETWVRFGPPARPSGYGKPEVTVALREAQGLAFLVWALGRSEDGRPAGIDIRQEPGGTRVTMTRVPDRFRAPSRAMIDMVLDLVPSLRLDVSASKRMAKVAPGLLRGGLAQLGVDAWQVSGYPVAQMGWLANRLERLLAWKAGAYRTRAPFDSEGWREVRNVLAEIT</sequence>
<feature type="region of interest" description="Disordered" evidence="1">
    <location>
        <begin position="626"/>
        <end position="650"/>
    </location>
</feature>
<gene>
    <name evidence="2" type="ORF">KGD83_12200</name>
</gene>
<reference evidence="3" key="1">
    <citation type="submission" date="2021-05" db="EMBL/GenBank/DDBJ databases">
        <title>Direct Submission.</title>
        <authorList>
            <person name="Li K."/>
            <person name="Gao J."/>
        </authorList>
    </citation>
    <scope>NUCLEOTIDE SEQUENCE [LARGE SCALE GENOMIC DNA]</scope>
    <source>
        <strain evidence="3">HDS12</strain>
    </source>
</reference>
<keyword evidence="3" id="KW-1185">Reference proteome</keyword>
<dbReference type="Proteomes" id="UP000678016">
    <property type="component" value="Chromosome"/>
</dbReference>
<accession>A0ABX8CBE3</accession>
<feature type="region of interest" description="Disordered" evidence="1">
    <location>
        <begin position="784"/>
        <end position="807"/>
    </location>
</feature>